<feature type="transmembrane region" description="Helical" evidence="1">
    <location>
        <begin position="122"/>
        <end position="142"/>
    </location>
</feature>
<protein>
    <submittedName>
        <fullName evidence="3">Uncharacterized protein LOC18589274 isoform X1</fullName>
    </submittedName>
</protein>
<gene>
    <name evidence="3" type="primary">LOC18589274</name>
</gene>
<dbReference type="KEGG" id="tcc:18589274"/>
<name>A0AB32WUS6_THECC</name>
<reference evidence="3" key="2">
    <citation type="submission" date="2025-08" db="UniProtKB">
        <authorList>
            <consortium name="RefSeq"/>
        </authorList>
    </citation>
    <scope>IDENTIFICATION</scope>
</reference>
<dbReference type="Proteomes" id="UP000694886">
    <property type="component" value="Chromosome 9"/>
</dbReference>
<sequence>MTLDLLHDHSCSSYFISGRIPLFGRLKVMVIRLQDLLQEEQCFLVFHIECSSMYHTAAEVGCQWVLKMHSNFGFEADFNFLMATILKFRELKRNKGWGIPRIELGTSHTQSENQTTRPNAQLFMIVVFFMYFWFSPMVSVNFNGLVLSGPTLSGLAH</sequence>
<keyword evidence="1" id="KW-0472">Membrane</keyword>
<proteinExistence type="predicted"/>
<dbReference type="Gramene" id="Tc09v2_t015120.5">
    <property type="protein sequence ID" value="Tc09v2_p015120.5"/>
    <property type="gene ID" value="Tc09v2_g015080"/>
</dbReference>
<reference evidence="2" key="1">
    <citation type="journal article" date="1997" name="Nucleic Acids Res.">
        <title>tRNAscan-SE: a program for improved detection of transfer RNA genes in genomic sequence.</title>
        <authorList>
            <person name="Lowe T.M."/>
            <person name="Eddy S.R."/>
        </authorList>
    </citation>
    <scope>NUCLEOTIDE SEQUENCE [LARGE SCALE GENOMIC DNA]</scope>
    <source>
        <strain evidence="2">r\B97-61/B2</strain>
    </source>
</reference>
<dbReference type="GeneID" id="18589274"/>
<dbReference type="RefSeq" id="XP_017982476.1">
    <property type="nucleotide sequence ID" value="XM_018126987.1"/>
</dbReference>
<evidence type="ECO:0000313" key="2">
    <source>
        <dbReference type="Proteomes" id="UP000694886"/>
    </source>
</evidence>
<evidence type="ECO:0000256" key="1">
    <source>
        <dbReference type="SAM" id="Phobius"/>
    </source>
</evidence>
<organism evidence="2 3">
    <name type="scientific">Theobroma cacao</name>
    <name type="common">Cacao</name>
    <name type="synonym">Cocoa</name>
    <dbReference type="NCBI Taxonomy" id="3641"/>
    <lineage>
        <taxon>Eukaryota</taxon>
        <taxon>Viridiplantae</taxon>
        <taxon>Streptophyta</taxon>
        <taxon>Embryophyta</taxon>
        <taxon>Tracheophyta</taxon>
        <taxon>Spermatophyta</taxon>
        <taxon>Magnoliopsida</taxon>
        <taxon>eudicotyledons</taxon>
        <taxon>Gunneridae</taxon>
        <taxon>Pentapetalae</taxon>
        <taxon>rosids</taxon>
        <taxon>malvids</taxon>
        <taxon>Malvales</taxon>
        <taxon>Malvaceae</taxon>
        <taxon>Byttnerioideae</taxon>
        <taxon>Theobroma</taxon>
    </lineage>
</organism>
<keyword evidence="1" id="KW-0812">Transmembrane</keyword>
<keyword evidence="1" id="KW-1133">Transmembrane helix</keyword>
<evidence type="ECO:0000313" key="3">
    <source>
        <dbReference type="RefSeq" id="XP_017982476.1"/>
    </source>
</evidence>
<dbReference type="AlphaFoldDB" id="A0AB32WUS6"/>
<accession>A0AB32WUS6</accession>